<proteinExistence type="predicted"/>
<sequence>MTVVNRLAAPSRQQLVVQARTLSTSSRAAESNGAVAESTATSISGLGDHESVWDCCQCKREALDYNKTECRFCGHIRCDECQVSNA</sequence>
<dbReference type="Proteomes" id="UP000799766">
    <property type="component" value="Unassembled WGS sequence"/>
</dbReference>
<accession>A0A6A6PAL0</accession>
<keyword evidence="2" id="KW-1185">Reference proteome</keyword>
<dbReference type="AlphaFoldDB" id="A0A6A6PAL0"/>
<name>A0A6A6PAL0_9PEZI</name>
<evidence type="ECO:0000313" key="1">
    <source>
        <dbReference type="EMBL" id="KAF2460928.1"/>
    </source>
</evidence>
<dbReference type="EMBL" id="MU001672">
    <property type="protein sequence ID" value="KAF2460928.1"/>
    <property type="molecule type" value="Genomic_DNA"/>
</dbReference>
<reference evidence="1" key="1">
    <citation type="journal article" date="2020" name="Stud. Mycol.">
        <title>101 Dothideomycetes genomes: a test case for predicting lifestyles and emergence of pathogens.</title>
        <authorList>
            <person name="Haridas S."/>
            <person name="Albert R."/>
            <person name="Binder M."/>
            <person name="Bloem J."/>
            <person name="Labutti K."/>
            <person name="Salamov A."/>
            <person name="Andreopoulos B."/>
            <person name="Baker S."/>
            <person name="Barry K."/>
            <person name="Bills G."/>
            <person name="Bluhm B."/>
            <person name="Cannon C."/>
            <person name="Castanera R."/>
            <person name="Culley D."/>
            <person name="Daum C."/>
            <person name="Ezra D."/>
            <person name="Gonzalez J."/>
            <person name="Henrissat B."/>
            <person name="Kuo A."/>
            <person name="Liang C."/>
            <person name="Lipzen A."/>
            <person name="Lutzoni F."/>
            <person name="Magnuson J."/>
            <person name="Mondo S."/>
            <person name="Nolan M."/>
            <person name="Ohm R."/>
            <person name="Pangilinan J."/>
            <person name="Park H.-J."/>
            <person name="Ramirez L."/>
            <person name="Alfaro M."/>
            <person name="Sun H."/>
            <person name="Tritt A."/>
            <person name="Yoshinaga Y."/>
            <person name="Zwiers L.-H."/>
            <person name="Turgeon B."/>
            <person name="Goodwin S."/>
            <person name="Spatafora J."/>
            <person name="Crous P."/>
            <person name="Grigoriev I."/>
        </authorList>
    </citation>
    <scope>NUCLEOTIDE SEQUENCE</scope>
    <source>
        <strain evidence="1">ATCC 16933</strain>
    </source>
</reference>
<gene>
    <name evidence="1" type="ORF">BDY21DRAFT_369039</name>
</gene>
<evidence type="ECO:0000313" key="2">
    <source>
        <dbReference type="Proteomes" id="UP000799766"/>
    </source>
</evidence>
<protein>
    <submittedName>
        <fullName evidence="1">Uncharacterized protein</fullName>
    </submittedName>
</protein>
<organism evidence="1 2">
    <name type="scientific">Lineolata rhizophorae</name>
    <dbReference type="NCBI Taxonomy" id="578093"/>
    <lineage>
        <taxon>Eukaryota</taxon>
        <taxon>Fungi</taxon>
        <taxon>Dikarya</taxon>
        <taxon>Ascomycota</taxon>
        <taxon>Pezizomycotina</taxon>
        <taxon>Dothideomycetes</taxon>
        <taxon>Dothideomycetes incertae sedis</taxon>
        <taxon>Lineolatales</taxon>
        <taxon>Lineolataceae</taxon>
        <taxon>Lineolata</taxon>
    </lineage>
</organism>